<dbReference type="SUPFAM" id="SSF53850">
    <property type="entry name" value="Periplasmic binding protein-like II"/>
    <property type="match status" value="1"/>
</dbReference>
<gene>
    <name evidence="3" type="ORF">H9815_09690</name>
</gene>
<evidence type="ECO:0000313" key="3">
    <source>
        <dbReference type="EMBL" id="HIZ36037.1"/>
    </source>
</evidence>
<evidence type="ECO:0000256" key="2">
    <source>
        <dbReference type="SAM" id="SignalP"/>
    </source>
</evidence>
<dbReference type="Gene3D" id="3.40.190.10">
    <property type="entry name" value="Periplasmic binding protein-like II"/>
    <property type="match status" value="2"/>
</dbReference>
<keyword evidence="1 2" id="KW-0732">Signal</keyword>
<dbReference type="InterPro" id="IPR050490">
    <property type="entry name" value="Bact_solute-bd_prot1"/>
</dbReference>
<proteinExistence type="predicted"/>
<dbReference type="PROSITE" id="PS51257">
    <property type="entry name" value="PROKAR_LIPOPROTEIN"/>
    <property type="match status" value="1"/>
</dbReference>
<reference evidence="3" key="1">
    <citation type="journal article" date="2021" name="PeerJ">
        <title>Extensive microbial diversity within the chicken gut microbiome revealed by metagenomics and culture.</title>
        <authorList>
            <person name="Gilroy R."/>
            <person name="Ravi A."/>
            <person name="Getino M."/>
            <person name="Pursley I."/>
            <person name="Horton D.L."/>
            <person name="Alikhan N.F."/>
            <person name="Baker D."/>
            <person name="Gharbi K."/>
            <person name="Hall N."/>
            <person name="Watson M."/>
            <person name="Adriaenssens E.M."/>
            <person name="Foster-Nyarko E."/>
            <person name="Jarju S."/>
            <person name="Secka A."/>
            <person name="Antonio M."/>
            <person name="Oren A."/>
            <person name="Chaudhuri R.R."/>
            <person name="La Ragione R."/>
            <person name="Hildebrand F."/>
            <person name="Pallen M.J."/>
        </authorList>
    </citation>
    <scope>NUCLEOTIDE SEQUENCE</scope>
    <source>
        <strain evidence="3">ChiGjej4B4-7305</strain>
    </source>
</reference>
<dbReference type="AlphaFoldDB" id="A0A9D2J4N5"/>
<name>A0A9D2J4N5_9MICO</name>
<comment type="caution">
    <text evidence="3">The sequence shown here is derived from an EMBL/GenBank/DDBJ whole genome shotgun (WGS) entry which is preliminary data.</text>
</comment>
<accession>A0A9D2J4N5</accession>
<dbReference type="Proteomes" id="UP000824037">
    <property type="component" value="Unassembled WGS sequence"/>
</dbReference>
<evidence type="ECO:0000256" key="1">
    <source>
        <dbReference type="ARBA" id="ARBA00022729"/>
    </source>
</evidence>
<dbReference type="CDD" id="cd13580">
    <property type="entry name" value="PBP2_AlgQ_like_1"/>
    <property type="match status" value="1"/>
</dbReference>
<protein>
    <submittedName>
        <fullName evidence="3">Extracellular solute-binding protein</fullName>
    </submittedName>
</protein>
<feature type="signal peptide" evidence="2">
    <location>
        <begin position="1"/>
        <end position="25"/>
    </location>
</feature>
<feature type="chain" id="PRO_5038952549" evidence="2">
    <location>
        <begin position="26"/>
        <end position="504"/>
    </location>
</feature>
<dbReference type="PANTHER" id="PTHR43649:SF33">
    <property type="entry name" value="POLYGALACTURONAN_RHAMNOGALACTURONAN-BINDING PROTEIN YTCQ"/>
    <property type="match status" value="1"/>
</dbReference>
<organism evidence="3 4">
    <name type="scientific">Candidatus Ruania gallistercoris</name>
    <dbReference type="NCBI Taxonomy" id="2838746"/>
    <lineage>
        <taxon>Bacteria</taxon>
        <taxon>Bacillati</taxon>
        <taxon>Actinomycetota</taxon>
        <taxon>Actinomycetes</taxon>
        <taxon>Micrococcales</taxon>
        <taxon>Ruaniaceae</taxon>
        <taxon>Ruania</taxon>
    </lineage>
</organism>
<dbReference type="PANTHER" id="PTHR43649">
    <property type="entry name" value="ARABINOSE-BINDING PROTEIN-RELATED"/>
    <property type="match status" value="1"/>
</dbReference>
<sequence>MNTHKRLAGGTAAVLAAALALTACGSDGGTEGGGGGDDGPITWMSMLHTPTTPDPNGPIHEALVDYTGTDFEMQWVPDASKEEKVNAALASGTLADITSLTQIDSTTVRNALTSGMFWDVEPYLSEFDNLSQIPQATLDVARLDGHLYGIPFQKPIARYGVLVRQDWLDALGLEAPHTLDELAEVARAFTEDDPDGNGQDDTTGFIERAESYSLSFRIIAGYFGAGDRFQLDEQGNVVPAFTTEEWKEAMAWYREVYENGWMNQEFITMQKDNQRDAIARGEGGIVITGLFEARGYLELAESIDPETPMEWAQINDMTYGDVERRIVSDTNGGMGGWLAINTQTVETEEELLEVLGFIDSLLDEEPFTLMTQGIEGEHYEVDGEGVYSRINQTEWEQEVQPYASSRPADNVIIFTSDNEYVNRADELMAENAEFAVTNPAQSLSSETYDQQWSTIDQTVMDAFNRYMVGDLDMAGYEEAIESTRSQGLDDVIAEFTESYNSVNG</sequence>
<reference evidence="3" key="2">
    <citation type="submission" date="2021-04" db="EMBL/GenBank/DDBJ databases">
        <authorList>
            <person name="Gilroy R."/>
        </authorList>
    </citation>
    <scope>NUCLEOTIDE SEQUENCE</scope>
    <source>
        <strain evidence="3">ChiGjej4B4-7305</strain>
    </source>
</reference>
<evidence type="ECO:0000313" key="4">
    <source>
        <dbReference type="Proteomes" id="UP000824037"/>
    </source>
</evidence>
<dbReference type="EMBL" id="DXBY01000164">
    <property type="protein sequence ID" value="HIZ36037.1"/>
    <property type="molecule type" value="Genomic_DNA"/>
</dbReference>